<accession>A0AAJ6QW89</accession>
<dbReference type="GO" id="GO:0030014">
    <property type="term" value="C:CCR4-NOT complex"/>
    <property type="evidence" value="ECO:0007669"/>
    <property type="project" value="InterPro"/>
</dbReference>
<evidence type="ECO:0000256" key="8">
    <source>
        <dbReference type="ARBA" id="ARBA00023163"/>
    </source>
</evidence>
<comment type="similarity">
    <text evidence="3">Belongs to the CNOT11 family.</text>
</comment>
<name>A0AAJ6QW89_9ACAR</name>
<keyword evidence="9" id="KW-0539">Nucleus</keyword>
<dbReference type="Pfam" id="PF10155">
    <property type="entry name" value="CNOT11"/>
    <property type="match status" value="1"/>
</dbReference>
<keyword evidence="8" id="KW-0804">Transcription</keyword>
<sequence>MSPSLNTTEIITLLDLLESPSTFQEISEKFRREFPDSDFHFKVCDALCQLLQESDLLTGPEQHLKAAFLIYDVERDSRQNPFLSLLIKLLHPPEIVTSLARLSTQARWFLSQLLAAPSESLPLLELTAKEVLSKAVEESAICDTSNLQVLLMEHLAELPAYDKIGVSCIVPAPKPGVHSEELRRESAIDILTCDAGSFGPLYHRLAPSLHLGEDVLTWIDPNSEYIGKLEPFWDDSMCSSSAPATEVKKMMARALKLALTPNQQLQLISDLKQEPRLVFQLGLSPSRLPDLVENNPPVAVEVLMLMMDSAQIVEFYSALVNMELSLHSMEVVNRLTTATKLPVEFIHQYVSNCIATCENMKDKYVQNRHVRLVCVFLSSLIRNKLIDVQELFIEVQAFCIDFSRIKEAAALFRLLKHVDPPEGSPENKSDVSNK</sequence>
<dbReference type="GO" id="GO:0031047">
    <property type="term" value="P:regulatory ncRNA-mediated gene silencing"/>
    <property type="evidence" value="ECO:0007669"/>
    <property type="project" value="UniProtKB-KW"/>
</dbReference>
<dbReference type="GO" id="GO:0005634">
    <property type="term" value="C:nucleus"/>
    <property type="evidence" value="ECO:0007669"/>
    <property type="project" value="UniProtKB-SubCell"/>
</dbReference>
<evidence type="ECO:0000313" key="10">
    <source>
        <dbReference type="Proteomes" id="UP000694867"/>
    </source>
</evidence>
<dbReference type="GeneID" id="100903084"/>
<dbReference type="AlphaFoldDB" id="A0AAJ6QW89"/>
<organism evidence="10 11">
    <name type="scientific">Galendromus occidentalis</name>
    <name type="common">western predatory mite</name>
    <dbReference type="NCBI Taxonomy" id="34638"/>
    <lineage>
        <taxon>Eukaryota</taxon>
        <taxon>Metazoa</taxon>
        <taxon>Ecdysozoa</taxon>
        <taxon>Arthropoda</taxon>
        <taxon>Chelicerata</taxon>
        <taxon>Arachnida</taxon>
        <taxon>Acari</taxon>
        <taxon>Parasitiformes</taxon>
        <taxon>Mesostigmata</taxon>
        <taxon>Gamasina</taxon>
        <taxon>Phytoseioidea</taxon>
        <taxon>Phytoseiidae</taxon>
        <taxon>Typhlodrominae</taxon>
        <taxon>Galendromus</taxon>
    </lineage>
</organism>
<proteinExistence type="inferred from homology"/>
<dbReference type="PANTHER" id="PTHR15975">
    <property type="entry name" value="CCR4-NOT TRANSCRIPTION COMPLEX SUBUNIT 11"/>
    <property type="match status" value="1"/>
</dbReference>
<evidence type="ECO:0000256" key="6">
    <source>
        <dbReference type="ARBA" id="ARBA00023015"/>
    </source>
</evidence>
<evidence type="ECO:0000256" key="4">
    <source>
        <dbReference type="ARBA" id="ARBA00014872"/>
    </source>
</evidence>
<dbReference type="InterPro" id="IPR019312">
    <property type="entry name" value="CNOT11"/>
</dbReference>
<keyword evidence="7" id="KW-0943">RNA-mediated gene silencing</keyword>
<gene>
    <name evidence="11" type="primary">LOC100903084</name>
</gene>
<dbReference type="GO" id="GO:0005737">
    <property type="term" value="C:cytoplasm"/>
    <property type="evidence" value="ECO:0007669"/>
    <property type="project" value="UniProtKB-SubCell"/>
</dbReference>
<dbReference type="Proteomes" id="UP000694867">
    <property type="component" value="Unplaced"/>
</dbReference>
<dbReference type="KEGG" id="goe:100903084"/>
<reference evidence="11" key="1">
    <citation type="submission" date="2025-08" db="UniProtKB">
        <authorList>
            <consortium name="RefSeq"/>
        </authorList>
    </citation>
    <scope>IDENTIFICATION</scope>
</reference>
<keyword evidence="10" id="KW-1185">Reference proteome</keyword>
<evidence type="ECO:0000256" key="3">
    <source>
        <dbReference type="ARBA" id="ARBA00008030"/>
    </source>
</evidence>
<evidence type="ECO:0000256" key="1">
    <source>
        <dbReference type="ARBA" id="ARBA00004123"/>
    </source>
</evidence>
<dbReference type="RefSeq" id="XP_003745810.1">
    <property type="nucleotide sequence ID" value="XM_003745762.1"/>
</dbReference>
<evidence type="ECO:0000313" key="11">
    <source>
        <dbReference type="RefSeq" id="XP_003745810.1"/>
    </source>
</evidence>
<evidence type="ECO:0000256" key="9">
    <source>
        <dbReference type="ARBA" id="ARBA00023242"/>
    </source>
</evidence>
<keyword evidence="5" id="KW-0963">Cytoplasm</keyword>
<dbReference type="PANTHER" id="PTHR15975:SF0">
    <property type="entry name" value="CCR4-NOT TRANSCRIPTION COMPLEX SUBUNIT 11"/>
    <property type="match status" value="1"/>
</dbReference>
<keyword evidence="6" id="KW-0805">Transcription regulation</keyword>
<evidence type="ECO:0000256" key="5">
    <source>
        <dbReference type="ARBA" id="ARBA00022490"/>
    </source>
</evidence>
<dbReference type="CTD" id="37839"/>
<comment type="subcellular location">
    <subcellularLocation>
        <location evidence="2">Cytoplasm</location>
    </subcellularLocation>
    <subcellularLocation>
        <location evidence="1">Nucleus</location>
    </subcellularLocation>
</comment>
<evidence type="ECO:0000256" key="7">
    <source>
        <dbReference type="ARBA" id="ARBA00023158"/>
    </source>
</evidence>
<protein>
    <recommendedName>
        <fullName evidence="4">CCR4-NOT transcription complex subunit 11</fullName>
    </recommendedName>
</protein>
<evidence type="ECO:0000256" key="2">
    <source>
        <dbReference type="ARBA" id="ARBA00004496"/>
    </source>
</evidence>